<gene>
    <name evidence="2" type="ORF">R50_1403</name>
</gene>
<accession>A0A6F8ZFZ5</accession>
<evidence type="ECO:0000256" key="1">
    <source>
        <dbReference type="SAM" id="MobiDB-lite"/>
    </source>
</evidence>
<evidence type="ECO:0000313" key="3">
    <source>
        <dbReference type="Proteomes" id="UP000503399"/>
    </source>
</evidence>
<feature type="region of interest" description="Disordered" evidence="1">
    <location>
        <begin position="1"/>
        <end position="20"/>
    </location>
</feature>
<dbReference type="Proteomes" id="UP000503399">
    <property type="component" value="Chromosome"/>
</dbReference>
<reference evidence="2 3" key="1">
    <citation type="submission" date="2020-02" db="EMBL/GenBank/DDBJ databases">
        <authorList>
            <person name="Hogendoorn C."/>
        </authorList>
    </citation>
    <scope>NUCLEOTIDE SEQUENCE [LARGE SCALE GENOMIC DNA]</scope>
    <source>
        <strain evidence="2">R501</strain>
    </source>
</reference>
<protein>
    <recommendedName>
        <fullName evidence="4">Stage III sporulation protein AG</fullName>
    </recommendedName>
</protein>
<sequence>MAWPAGRGPPGSGAPARTAAGTLAGEEAAVSARLAAILARIPGAGRVHVAVTLSRTATDQYLGESGGSGGNGPLVVSTPSGGQQPVRLDELAPVVQGVVVVASGATRPLVRQELAQAVETLLNLAPYQVLILPEGL</sequence>
<keyword evidence="3" id="KW-1185">Reference proteome</keyword>
<dbReference type="AlphaFoldDB" id="A0A6F8ZFZ5"/>
<proteinExistence type="predicted"/>
<organism evidence="2 3">
    <name type="scientific">Candidatus Hydrogenisulfobacillus filiaventi</name>
    <dbReference type="NCBI Taxonomy" id="2707344"/>
    <lineage>
        <taxon>Bacteria</taxon>
        <taxon>Bacillati</taxon>
        <taxon>Bacillota</taxon>
        <taxon>Clostridia</taxon>
        <taxon>Eubacteriales</taxon>
        <taxon>Clostridiales Family XVII. Incertae Sedis</taxon>
        <taxon>Candidatus Hydrogenisulfobacillus</taxon>
    </lineage>
</organism>
<dbReference type="KEGG" id="hfv:R50_1403"/>
<evidence type="ECO:0000313" key="2">
    <source>
        <dbReference type="EMBL" id="CAB1128909.1"/>
    </source>
</evidence>
<evidence type="ECO:0008006" key="4">
    <source>
        <dbReference type="Google" id="ProtNLM"/>
    </source>
</evidence>
<name>A0A6F8ZFZ5_9FIRM</name>
<dbReference type="EMBL" id="LR778114">
    <property type="protein sequence ID" value="CAB1128909.1"/>
    <property type="molecule type" value="Genomic_DNA"/>
</dbReference>